<dbReference type="InterPro" id="IPR046348">
    <property type="entry name" value="SIS_dom_sf"/>
</dbReference>
<accession>C0CT64</accession>
<keyword evidence="4" id="KW-1185">Reference proteome</keyword>
<evidence type="ECO:0000259" key="2">
    <source>
        <dbReference type="PROSITE" id="PS51464"/>
    </source>
</evidence>
<dbReference type="GO" id="GO:0097367">
    <property type="term" value="F:carbohydrate derivative binding"/>
    <property type="evidence" value="ECO:0007669"/>
    <property type="project" value="InterPro"/>
</dbReference>
<dbReference type="CDD" id="cd05008">
    <property type="entry name" value="SIS_GlmS_GlmD_1"/>
    <property type="match status" value="1"/>
</dbReference>
<dbReference type="PANTHER" id="PTHR10937:SF17">
    <property type="entry name" value="GLUCOSAMINE-FRUCTOSE-6-PHOSPHATE AMINOTRANSFERASE"/>
    <property type="match status" value="1"/>
</dbReference>
<organism evidence="3 4">
    <name type="scientific">[Clostridium] asparagiforme DSM 15981</name>
    <dbReference type="NCBI Taxonomy" id="518636"/>
    <lineage>
        <taxon>Bacteria</taxon>
        <taxon>Bacillati</taxon>
        <taxon>Bacillota</taxon>
        <taxon>Clostridia</taxon>
        <taxon>Lachnospirales</taxon>
        <taxon>Lachnospiraceae</taxon>
        <taxon>Enterocloster</taxon>
    </lineage>
</organism>
<comment type="caution">
    <text evidence="3">The sequence shown here is derived from an EMBL/GenBank/DDBJ whole genome shotgun (WGS) entry which is preliminary data.</text>
</comment>
<dbReference type="EMBL" id="ACCJ01000008">
    <property type="protein sequence ID" value="EEG57742.1"/>
    <property type="molecule type" value="Genomic_DNA"/>
</dbReference>
<dbReference type="SUPFAM" id="SSF53697">
    <property type="entry name" value="SIS domain"/>
    <property type="match status" value="1"/>
</dbReference>
<dbReference type="Pfam" id="PF01380">
    <property type="entry name" value="SIS"/>
    <property type="match status" value="1"/>
</dbReference>
<dbReference type="PANTHER" id="PTHR10937">
    <property type="entry name" value="GLUCOSAMINE--FRUCTOSE-6-PHOSPHATE AMINOTRANSFERASE, ISOMERIZING"/>
    <property type="match status" value="1"/>
</dbReference>
<dbReference type="GO" id="GO:0006047">
    <property type="term" value="P:UDP-N-acetylglucosamine metabolic process"/>
    <property type="evidence" value="ECO:0007669"/>
    <property type="project" value="TreeGrafter"/>
</dbReference>
<dbReference type="AlphaFoldDB" id="C0CT64"/>
<reference evidence="3 4" key="1">
    <citation type="submission" date="2009-02" db="EMBL/GenBank/DDBJ databases">
        <title>Draft genome sequence of Clostridium asparagiforme (DSM 15981).</title>
        <authorList>
            <person name="Sudarsanam P."/>
            <person name="Ley R."/>
            <person name="Guruge J."/>
            <person name="Turnbaugh P.J."/>
            <person name="Mahowald M."/>
            <person name="Liep D."/>
            <person name="Gordon J."/>
        </authorList>
    </citation>
    <scope>NUCLEOTIDE SEQUENCE [LARGE SCALE GENOMIC DNA]</scope>
    <source>
        <strain evidence="3 4">DSM 15981</strain>
    </source>
</reference>
<dbReference type="GO" id="GO:0006487">
    <property type="term" value="P:protein N-linked glycosylation"/>
    <property type="evidence" value="ECO:0007669"/>
    <property type="project" value="TreeGrafter"/>
</dbReference>
<dbReference type="Gene3D" id="3.40.50.10490">
    <property type="entry name" value="Glucose-6-phosphate isomerase like protein, domain 1"/>
    <property type="match status" value="2"/>
</dbReference>
<evidence type="ECO:0000313" key="4">
    <source>
        <dbReference type="Proteomes" id="UP000004756"/>
    </source>
</evidence>
<dbReference type="Proteomes" id="UP000004756">
    <property type="component" value="Unassembled WGS sequence"/>
</dbReference>
<protein>
    <submittedName>
        <fullName evidence="3">SIS domain protein</fullName>
    </submittedName>
</protein>
<dbReference type="HOGENOM" id="CLU_012520_1_0_9"/>
<dbReference type="InterPro" id="IPR035490">
    <property type="entry name" value="GlmS/FrlB_SIS"/>
</dbReference>
<dbReference type="PROSITE" id="PS51464">
    <property type="entry name" value="SIS"/>
    <property type="match status" value="1"/>
</dbReference>
<dbReference type="InterPro" id="IPR001347">
    <property type="entry name" value="SIS_dom"/>
</dbReference>
<dbReference type="InterPro" id="IPR035466">
    <property type="entry name" value="GlmS/AgaS_SIS"/>
</dbReference>
<gene>
    <name evidence="3" type="ORF">CLOSTASPAR_00162</name>
</gene>
<evidence type="ECO:0000256" key="1">
    <source>
        <dbReference type="ARBA" id="ARBA00022737"/>
    </source>
</evidence>
<sequence length="353" mass="39736">MDEYIQRTPDYLKRLVERRKELLAPAVSVLNGNEWSELILLGSGSSYTAAVSARYFMQQMMGKTITLAYPNNVLHYERFFNPNAVVVGISQSGNSVAAIEAVRRMRACGYPTIALTSDPESSMAKAAGVLLDLGIGVESCGPKTAGYQATVLQLQLLALEYGYGCKRVSEAGYRRCLEDVTATIDNLSAVRVAVKDWYEQNRERMIGVQKISVVGYGCNYGTALEGSLKLIETVRCPAYGYEFEEYLHGPNDGIDRNSTIFLLQSPDQEGDRMDRFHQFAERITTEGILITSRDRQGNNVMRVPFADRGDFTVLEYVVPLQYLAFRVSWDRAVNLNEIRYPEYYTFMNCKTKL</sequence>
<feature type="domain" description="SIS" evidence="2">
    <location>
        <begin position="26"/>
        <end position="170"/>
    </location>
</feature>
<name>C0CT64_9FIRM</name>
<dbReference type="GO" id="GO:0004360">
    <property type="term" value="F:glutamine-fructose-6-phosphate transaminase (isomerizing) activity"/>
    <property type="evidence" value="ECO:0007669"/>
    <property type="project" value="TreeGrafter"/>
</dbReference>
<evidence type="ECO:0000313" key="3">
    <source>
        <dbReference type="EMBL" id="EEG57742.1"/>
    </source>
</evidence>
<proteinExistence type="predicted"/>
<keyword evidence="1" id="KW-0677">Repeat</keyword>
<dbReference type="CDD" id="cd05009">
    <property type="entry name" value="SIS_GlmS_GlmD_2"/>
    <property type="match status" value="1"/>
</dbReference>
<dbReference type="GO" id="GO:0006002">
    <property type="term" value="P:fructose 6-phosphate metabolic process"/>
    <property type="evidence" value="ECO:0007669"/>
    <property type="project" value="TreeGrafter"/>
</dbReference>